<dbReference type="EMBL" id="JAEHOI010000005">
    <property type="protein sequence ID" value="MBK0421780.1"/>
    <property type="molecule type" value="Genomic_DNA"/>
</dbReference>
<dbReference type="InterPro" id="IPR023365">
    <property type="entry name" value="Sortase_dom-sf"/>
</dbReference>
<evidence type="ECO:0000256" key="2">
    <source>
        <dbReference type="PIRSR" id="PIRSR605754-1"/>
    </source>
</evidence>
<dbReference type="Proteomes" id="UP000618733">
    <property type="component" value="Unassembled WGS sequence"/>
</dbReference>
<dbReference type="SUPFAM" id="SSF63817">
    <property type="entry name" value="Sortase"/>
    <property type="match status" value="1"/>
</dbReference>
<keyword evidence="3" id="KW-1133">Transmembrane helix</keyword>
<proteinExistence type="predicted"/>
<evidence type="ECO:0000256" key="3">
    <source>
        <dbReference type="SAM" id="Phobius"/>
    </source>
</evidence>
<evidence type="ECO:0000256" key="1">
    <source>
        <dbReference type="ARBA" id="ARBA00022801"/>
    </source>
</evidence>
<protein>
    <submittedName>
        <fullName evidence="4">Class C sortase</fullName>
    </submittedName>
</protein>
<dbReference type="Gene3D" id="2.40.260.10">
    <property type="entry name" value="Sortase"/>
    <property type="match status" value="1"/>
</dbReference>
<feature type="active site" description="Acyl-thioester intermediate" evidence="2">
    <location>
        <position position="236"/>
    </location>
</feature>
<evidence type="ECO:0000313" key="5">
    <source>
        <dbReference type="Proteomes" id="UP000618733"/>
    </source>
</evidence>
<gene>
    <name evidence="4" type="ORF">JD292_06800</name>
</gene>
<dbReference type="InterPro" id="IPR005754">
    <property type="entry name" value="Sortase"/>
</dbReference>
<reference evidence="4" key="1">
    <citation type="submission" date="2020-12" db="EMBL/GenBank/DDBJ databases">
        <title>Leucobacter sp. CAS2, isolated from Chromium sludge.</title>
        <authorList>
            <person name="Xu Z."/>
        </authorList>
    </citation>
    <scope>NUCLEOTIDE SEQUENCE</scope>
    <source>
        <strain evidence="4">CSA2</strain>
    </source>
</reference>
<dbReference type="CDD" id="cd05827">
    <property type="entry name" value="Sortase_C"/>
    <property type="match status" value="1"/>
</dbReference>
<keyword evidence="5" id="KW-1185">Reference proteome</keyword>
<dbReference type="Pfam" id="PF04203">
    <property type="entry name" value="Sortase"/>
    <property type="match status" value="1"/>
</dbReference>
<keyword evidence="1" id="KW-0378">Hydrolase</keyword>
<comment type="caution">
    <text evidence="4">The sequence shown here is derived from an EMBL/GenBank/DDBJ whole genome shotgun (WGS) entry which is preliminary data.</text>
</comment>
<feature type="transmembrane region" description="Helical" evidence="3">
    <location>
        <begin position="21"/>
        <end position="43"/>
    </location>
</feature>
<dbReference type="NCBIfam" id="NF033745">
    <property type="entry name" value="class_C_sortase"/>
    <property type="match status" value="1"/>
</dbReference>
<name>A0A934QDG3_9MICO</name>
<dbReference type="InterPro" id="IPR042002">
    <property type="entry name" value="Sortase_C"/>
</dbReference>
<sequence length="310" mass="33262">MRPAGGDPPRGRWRSLLRRPSWLTIAITVVALAGLVTILYPGISSWISQYNQSRNIIDYADAVSSETPAHLLEARRLAHEYNAGITGTAVVGAHKNTPSSTPENPDDRHRLDYDHLLRFDSQGLMGRLQIPGIDLDLPIYHGTSEATLLAGVGHLEGTALPVGGEGTRSVLTAHRGLASATLFTRLDEVGEDDTFTLTVAGEVLTYRVTKVQVVAPEDTETLLPKRGKDLVTLITCTPLGVNTHRILVTGERVEPTPQDALDAASHKPDVPRFPWWAVALGAGLLAIGAYGSTDGLQRPRAAGARDRAAA</sequence>
<dbReference type="AlphaFoldDB" id="A0A934QDG3"/>
<evidence type="ECO:0000313" key="4">
    <source>
        <dbReference type="EMBL" id="MBK0421780.1"/>
    </source>
</evidence>
<dbReference type="GO" id="GO:0016787">
    <property type="term" value="F:hydrolase activity"/>
    <property type="evidence" value="ECO:0007669"/>
    <property type="project" value="UniProtKB-KW"/>
</dbReference>
<dbReference type="RefSeq" id="WP_200131970.1">
    <property type="nucleotide sequence ID" value="NZ_JAEHOI010000005.1"/>
</dbReference>
<feature type="active site" description="Proton donor/acceptor" evidence="2">
    <location>
        <position position="174"/>
    </location>
</feature>
<accession>A0A934QDG3</accession>
<keyword evidence="3" id="KW-0812">Transmembrane</keyword>
<dbReference type="NCBIfam" id="TIGR01076">
    <property type="entry name" value="sortase_fam"/>
    <property type="match status" value="1"/>
</dbReference>
<organism evidence="4 5">
    <name type="scientific">Leucobacter edaphi</name>
    <dbReference type="NCBI Taxonomy" id="2796472"/>
    <lineage>
        <taxon>Bacteria</taxon>
        <taxon>Bacillati</taxon>
        <taxon>Actinomycetota</taxon>
        <taxon>Actinomycetes</taxon>
        <taxon>Micrococcales</taxon>
        <taxon>Microbacteriaceae</taxon>
        <taxon>Leucobacter</taxon>
    </lineage>
</organism>
<keyword evidence="3" id="KW-0472">Membrane</keyword>